<dbReference type="SUPFAM" id="SSF53448">
    <property type="entry name" value="Nucleotide-diphospho-sugar transferases"/>
    <property type="match status" value="1"/>
</dbReference>
<proteinExistence type="predicted"/>
<dbReference type="OrthoDB" id="9798250at2"/>
<keyword evidence="2" id="KW-1185">Reference proteome</keyword>
<gene>
    <name evidence="1" type="ORF">FUA23_01060</name>
</gene>
<dbReference type="EMBL" id="VOXD01000001">
    <property type="protein sequence ID" value="TXF91804.1"/>
    <property type="molecule type" value="Genomic_DNA"/>
</dbReference>
<dbReference type="AlphaFoldDB" id="A0A5C7FUF1"/>
<evidence type="ECO:0000313" key="2">
    <source>
        <dbReference type="Proteomes" id="UP000321907"/>
    </source>
</evidence>
<dbReference type="Gene3D" id="3.90.550.10">
    <property type="entry name" value="Spore Coat Polysaccharide Biosynthesis Protein SpsA, Chain A"/>
    <property type="match status" value="1"/>
</dbReference>
<dbReference type="Pfam" id="PF09837">
    <property type="entry name" value="DUF2064"/>
    <property type="match status" value="1"/>
</dbReference>
<protein>
    <submittedName>
        <fullName evidence="1">DUF2064 domain-containing protein</fullName>
    </submittedName>
</protein>
<dbReference type="PANTHER" id="PTHR36529:SF1">
    <property type="entry name" value="GLYCOSYLTRANSFERASE"/>
    <property type="match status" value="1"/>
</dbReference>
<dbReference type="Proteomes" id="UP000321907">
    <property type="component" value="Unassembled WGS sequence"/>
</dbReference>
<comment type="caution">
    <text evidence="1">The sequence shown here is derived from an EMBL/GenBank/DDBJ whole genome shotgun (WGS) entry which is preliminary data.</text>
</comment>
<reference evidence="1 2" key="1">
    <citation type="submission" date="2019-08" db="EMBL/GenBank/DDBJ databases">
        <title>Lewinella sp. strain SSH13 Genome sequencing and assembly.</title>
        <authorList>
            <person name="Kim I."/>
        </authorList>
    </citation>
    <scope>NUCLEOTIDE SEQUENCE [LARGE SCALE GENOMIC DNA]</scope>
    <source>
        <strain evidence="1 2">SSH13</strain>
    </source>
</reference>
<organism evidence="1 2">
    <name type="scientific">Neolewinella aurantiaca</name>
    <dbReference type="NCBI Taxonomy" id="2602767"/>
    <lineage>
        <taxon>Bacteria</taxon>
        <taxon>Pseudomonadati</taxon>
        <taxon>Bacteroidota</taxon>
        <taxon>Saprospiria</taxon>
        <taxon>Saprospirales</taxon>
        <taxon>Lewinellaceae</taxon>
        <taxon>Neolewinella</taxon>
    </lineage>
</organism>
<name>A0A5C7FUF1_9BACT</name>
<dbReference type="InterPro" id="IPR018641">
    <property type="entry name" value="Trfase_1_rSAM/seldom-assoc"/>
</dbReference>
<dbReference type="InterPro" id="IPR029044">
    <property type="entry name" value="Nucleotide-diphossugar_trans"/>
</dbReference>
<sequence>MPQFHTAILLFSRSASAEAENKSFGGGKADKRITEALISRTEETIARTGLRVYRSDEASQRGETFGERLALAMKEVFEKGAERLLVVGNDCPQISTSHLRSAALKLAAGENVIGPDRRGGVWLIGLQRSDFDAELFAGIGWQTENLLNELVQILPRHSEAIRLGDLNCFEDLSQHWFLLRKQLSELFDLMLLADAAFGVVPETVEPVTVMRRLGRAPPI</sequence>
<evidence type="ECO:0000313" key="1">
    <source>
        <dbReference type="EMBL" id="TXF91804.1"/>
    </source>
</evidence>
<dbReference type="PANTHER" id="PTHR36529">
    <property type="entry name" value="SLL1095 PROTEIN"/>
    <property type="match status" value="1"/>
</dbReference>
<dbReference type="RefSeq" id="WP_147928845.1">
    <property type="nucleotide sequence ID" value="NZ_VOXD01000001.1"/>
</dbReference>
<accession>A0A5C7FUF1</accession>